<accession>A0A1F6MQL4</accession>
<dbReference type="Proteomes" id="UP000177457">
    <property type="component" value="Unassembled WGS sequence"/>
</dbReference>
<dbReference type="EMBL" id="MFQE01000015">
    <property type="protein sequence ID" value="OGH73810.1"/>
    <property type="molecule type" value="Genomic_DNA"/>
</dbReference>
<sequence length="145" mass="17002">MNLHKKDVELFFKLHPALLQYVNQRLRIFPKIKTAEALRTSGVEKVTKVREALWKNLNFLDEFVSKNPAGFSQEECGEIISWKNAIQGKFYIFRHLKKYSIFLTEKRPTKIYGVYSLNDRLDEIFLELAGLCGSGYYTVSRIYNL</sequence>
<protein>
    <submittedName>
        <fullName evidence="1">Uncharacterized protein</fullName>
    </submittedName>
</protein>
<evidence type="ECO:0000313" key="2">
    <source>
        <dbReference type="Proteomes" id="UP000177457"/>
    </source>
</evidence>
<dbReference type="AlphaFoldDB" id="A0A1F6MQL4"/>
<name>A0A1F6MQL4_9BACT</name>
<proteinExistence type="predicted"/>
<organism evidence="1 2">
    <name type="scientific">Candidatus Magasanikbacteria bacterium RIFCSPHIGHO2_02_FULL_51_14</name>
    <dbReference type="NCBI Taxonomy" id="1798683"/>
    <lineage>
        <taxon>Bacteria</taxon>
        <taxon>Candidatus Magasanikiibacteriota</taxon>
    </lineage>
</organism>
<gene>
    <name evidence="1" type="ORF">A3C90_02405</name>
</gene>
<comment type="caution">
    <text evidence="1">The sequence shown here is derived from an EMBL/GenBank/DDBJ whole genome shotgun (WGS) entry which is preliminary data.</text>
</comment>
<reference evidence="1 2" key="1">
    <citation type="journal article" date="2016" name="Nat. Commun.">
        <title>Thousands of microbial genomes shed light on interconnected biogeochemical processes in an aquifer system.</title>
        <authorList>
            <person name="Anantharaman K."/>
            <person name="Brown C.T."/>
            <person name="Hug L.A."/>
            <person name="Sharon I."/>
            <person name="Castelle C.J."/>
            <person name="Probst A.J."/>
            <person name="Thomas B.C."/>
            <person name="Singh A."/>
            <person name="Wilkins M.J."/>
            <person name="Karaoz U."/>
            <person name="Brodie E.L."/>
            <person name="Williams K.H."/>
            <person name="Hubbard S.S."/>
            <person name="Banfield J.F."/>
        </authorList>
    </citation>
    <scope>NUCLEOTIDE SEQUENCE [LARGE SCALE GENOMIC DNA]</scope>
</reference>
<dbReference type="STRING" id="1798683.A3C90_02405"/>
<evidence type="ECO:0000313" key="1">
    <source>
        <dbReference type="EMBL" id="OGH73810.1"/>
    </source>
</evidence>